<reference evidence="9 10" key="1">
    <citation type="submission" date="2016-07" db="EMBL/GenBank/DDBJ databases">
        <title>Pervasive Adenine N6-methylation of Active Genes in Fungi.</title>
        <authorList>
            <consortium name="DOE Joint Genome Institute"/>
            <person name="Mondo S.J."/>
            <person name="Dannebaum R.O."/>
            <person name="Kuo R.C."/>
            <person name="Labutti K."/>
            <person name="Haridas S."/>
            <person name="Kuo A."/>
            <person name="Salamov A."/>
            <person name="Ahrendt S.R."/>
            <person name="Lipzen A."/>
            <person name="Sullivan W."/>
            <person name="Andreopoulos W.B."/>
            <person name="Clum A."/>
            <person name="Lindquist E."/>
            <person name="Daum C."/>
            <person name="Ramamoorthy G.K."/>
            <person name="Gryganskyi A."/>
            <person name="Culley D."/>
            <person name="Magnuson J.K."/>
            <person name="James T.Y."/>
            <person name="O'Malley M.A."/>
            <person name="Stajich J.E."/>
            <person name="Spatafora J.W."/>
            <person name="Visel A."/>
            <person name="Grigoriev I.V."/>
        </authorList>
    </citation>
    <scope>NUCLEOTIDE SEQUENCE [LARGE SCALE GENOMIC DNA]</scope>
    <source>
        <strain evidence="9 10">PL171</strain>
    </source>
</reference>
<feature type="region of interest" description="Disordered" evidence="7">
    <location>
        <begin position="740"/>
        <end position="804"/>
    </location>
</feature>
<dbReference type="AlphaFoldDB" id="A0A1Y2I0L2"/>
<protein>
    <submittedName>
        <fullName evidence="9">Adaptin N terminal region-domain-containing protein</fullName>
    </submittedName>
</protein>
<evidence type="ECO:0000256" key="2">
    <source>
        <dbReference type="ARBA" id="ARBA00006613"/>
    </source>
</evidence>
<dbReference type="Pfam" id="PF01602">
    <property type="entry name" value="Adaptin_N"/>
    <property type="match status" value="1"/>
</dbReference>
<feature type="compositionally biased region" description="Polar residues" evidence="7">
    <location>
        <begin position="761"/>
        <end position="778"/>
    </location>
</feature>
<keyword evidence="10" id="KW-1185">Reference proteome</keyword>
<evidence type="ECO:0000256" key="3">
    <source>
        <dbReference type="ARBA" id="ARBA00022448"/>
    </source>
</evidence>
<evidence type="ECO:0000313" key="9">
    <source>
        <dbReference type="EMBL" id="ORZ40396.1"/>
    </source>
</evidence>
<name>A0A1Y2I0L2_9FUNG</name>
<dbReference type="Gene3D" id="1.25.10.10">
    <property type="entry name" value="Leucine-rich Repeat Variant"/>
    <property type="match status" value="2"/>
</dbReference>
<feature type="domain" description="Clathrin/coatomer adaptor adaptin-like N-terminal" evidence="8">
    <location>
        <begin position="48"/>
        <end position="408"/>
    </location>
</feature>
<sequence>MSSLFSRAAHAVQNAARFSADVLDKAKDSIPGVALALPRSGVHSAERIEALLDSRFDVEKLEGLRTVLLLMNQGTDVSSHFTSVVKNAVNSNIDIRRHVYSYVAQYAARNPELALLCVNALQKDLTDPMFATRSLALRTLAAIRISSVVPIVSTALHVASKDISPLVRRTAVLCLAQIAPMMDSDHVDELMDKFLDDRDPVVVGGAVQALRIMDASEEGLAKLHPHYRRMCDIVPRMDETGQAATLATLRAYVKAFIEPPADHLFHSPAEVAFATSSPTSRSPTALTPKGKANPKAKQSPYDPDLTRLWSATAAVANDPITTPASIFHAVSILIETAPRSYCDACPKLEIAVSLMTNSTCSQVLDELRYSVYALDSPVWRAKVLPSVLELLAHTNAGVVAEAIRAVHVMFAEGMSNVDQGGGDAGKKQQDIATRVLAEVVRMVPVCQHPRAQAALVALVGMHVEHEVVRPLVADVLRLVAARFGRAGAEVKVAAVGLAGKARMVTPGFGADAALVGKLADYILALGRADPAVDVREKVRFVEALALADREVLAQPASHLFAQRTVSGASRKSGNKPQQASPTSWALPEPLGPWTVKRQVDASVREPRVKPQAPTPPSIPTPKRDGSPSRIAPGTLAAAAAAKATPSAPSLSAPLSAPGTTCRQVRGLERERDRARVAEQQKALEAFLESDDEDDNVSAGVPGGYLPPPSAHDAWAGVSGEDGDVDDTEAEIRRQMELLAMEGEEVLPGDEEGGEAAAVASQLGSRSLSPARSRSQSPKPKQHRQQLAGLGVFNDLEPGENVWGE</sequence>
<comment type="subcellular location">
    <subcellularLocation>
        <location evidence="1">Endomembrane system</location>
    </subcellularLocation>
</comment>
<dbReference type="PANTHER" id="PTHR11134">
    <property type="entry name" value="ADAPTOR COMPLEX SUBUNIT BETA FAMILY MEMBER"/>
    <property type="match status" value="1"/>
</dbReference>
<feature type="compositionally biased region" description="Low complexity" evidence="7">
    <location>
        <begin position="275"/>
        <end position="288"/>
    </location>
</feature>
<gene>
    <name evidence="9" type="ORF">BCR44DRAFT_1424954</name>
</gene>
<dbReference type="InterPro" id="IPR002553">
    <property type="entry name" value="Clathrin/coatomer_adapt-like_N"/>
</dbReference>
<dbReference type="GO" id="GO:0030117">
    <property type="term" value="C:membrane coat"/>
    <property type="evidence" value="ECO:0007669"/>
    <property type="project" value="InterPro"/>
</dbReference>
<dbReference type="STRING" id="765915.A0A1Y2I0L2"/>
<keyword evidence="5" id="KW-0472">Membrane</keyword>
<dbReference type="InterPro" id="IPR021133">
    <property type="entry name" value="HEAT_type_2"/>
</dbReference>
<evidence type="ECO:0000256" key="4">
    <source>
        <dbReference type="ARBA" id="ARBA00022927"/>
    </source>
</evidence>
<feature type="region of interest" description="Disordered" evidence="7">
    <location>
        <begin position="686"/>
        <end position="724"/>
    </location>
</feature>
<feature type="region of interest" description="Disordered" evidence="7">
    <location>
        <begin position="564"/>
        <end position="671"/>
    </location>
</feature>
<evidence type="ECO:0000259" key="8">
    <source>
        <dbReference type="Pfam" id="PF01602"/>
    </source>
</evidence>
<keyword evidence="4" id="KW-0653">Protein transport</keyword>
<feature type="repeat" description="HEAT" evidence="6">
    <location>
        <begin position="148"/>
        <end position="190"/>
    </location>
</feature>
<dbReference type="InterPro" id="IPR026739">
    <property type="entry name" value="AP_beta"/>
</dbReference>
<dbReference type="InterPro" id="IPR016024">
    <property type="entry name" value="ARM-type_fold"/>
</dbReference>
<dbReference type="GO" id="GO:0006886">
    <property type="term" value="P:intracellular protein transport"/>
    <property type="evidence" value="ECO:0007669"/>
    <property type="project" value="InterPro"/>
</dbReference>
<evidence type="ECO:0000313" key="10">
    <source>
        <dbReference type="Proteomes" id="UP000193411"/>
    </source>
</evidence>
<feature type="region of interest" description="Disordered" evidence="7">
    <location>
        <begin position="275"/>
        <end position="300"/>
    </location>
</feature>
<dbReference type="GO" id="GO:0016192">
    <property type="term" value="P:vesicle-mediated transport"/>
    <property type="evidence" value="ECO:0007669"/>
    <property type="project" value="InterPro"/>
</dbReference>
<evidence type="ECO:0000256" key="7">
    <source>
        <dbReference type="SAM" id="MobiDB-lite"/>
    </source>
</evidence>
<dbReference type="SUPFAM" id="SSF48371">
    <property type="entry name" value="ARM repeat"/>
    <property type="match status" value="1"/>
</dbReference>
<comment type="caution">
    <text evidence="9">The sequence shown here is derived from an EMBL/GenBank/DDBJ whole genome shotgun (WGS) entry which is preliminary data.</text>
</comment>
<feature type="compositionally biased region" description="Acidic residues" evidence="7">
    <location>
        <begin position="741"/>
        <end position="753"/>
    </location>
</feature>
<feature type="compositionally biased region" description="Low complexity" evidence="7">
    <location>
        <begin position="631"/>
        <end position="659"/>
    </location>
</feature>
<evidence type="ECO:0000256" key="1">
    <source>
        <dbReference type="ARBA" id="ARBA00004308"/>
    </source>
</evidence>
<dbReference type="PROSITE" id="PS50077">
    <property type="entry name" value="HEAT_REPEAT"/>
    <property type="match status" value="1"/>
</dbReference>
<dbReference type="EMBL" id="MCFL01000003">
    <property type="protein sequence ID" value="ORZ40396.1"/>
    <property type="molecule type" value="Genomic_DNA"/>
</dbReference>
<feature type="compositionally biased region" description="Basic and acidic residues" evidence="7">
    <location>
        <begin position="597"/>
        <end position="608"/>
    </location>
</feature>
<proteinExistence type="inferred from homology"/>
<keyword evidence="3" id="KW-0813">Transport</keyword>
<dbReference type="OrthoDB" id="10254310at2759"/>
<dbReference type="Proteomes" id="UP000193411">
    <property type="component" value="Unassembled WGS sequence"/>
</dbReference>
<feature type="compositionally biased region" description="Polar residues" evidence="7">
    <location>
        <begin position="564"/>
        <end position="583"/>
    </location>
</feature>
<comment type="similarity">
    <text evidence="2">Belongs to the adaptor complexes large subunit family.</text>
</comment>
<organism evidence="9 10">
    <name type="scientific">Catenaria anguillulae PL171</name>
    <dbReference type="NCBI Taxonomy" id="765915"/>
    <lineage>
        <taxon>Eukaryota</taxon>
        <taxon>Fungi</taxon>
        <taxon>Fungi incertae sedis</taxon>
        <taxon>Blastocladiomycota</taxon>
        <taxon>Blastocladiomycetes</taxon>
        <taxon>Blastocladiales</taxon>
        <taxon>Catenariaceae</taxon>
        <taxon>Catenaria</taxon>
    </lineage>
</organism>
<evidence type="ECO:0000256" key="6">
    <source>
        <dbReference type="PROSITE-ProRule" id="PRU00103"/>
    </source>
</evidence>
<dbReference type="GO" id="GO:0012505">
    <property type="term" value="C:endomembrane system"/>
    <property type="evidence" value="ECO:0007669"/>
    <property type="project" value="UniProtKB-SubCell"/>
</dbReference>
<dbReference type="InterPro" id="IPR011989">
    <property type="entry name" value="ARM-like"/>
</dbReference>
<accession>A0A1Y2I0L2</accession>
<evidence type="ECO:0000256" key="5">
    <source>
        <dbReference type="ARBA" id="ARBA00023136"/>
    </source>
</evidence>